<sequence>ATRSPTLSTPSARQSPRSTSCTPSSGRAARSTASVPEQPALERALLVRSGAVCSSRARTTPLSIPSYVFCTLYHRPPTLSYLNRARRKASLIPPSLSARRLSRRRR</sequence>
<protein>
    <submittedName>
        <fullName evidence="2">Uncharacterized protein</fullName>
    </submittedName>
</protein>
<gene>
    <name evidence="2" type="ORF">MCHLO_04316</name>
</gene>
<feature type="region of interest" description="Disordered" evidence="1">
    <location>
        <begin position="1"/>
        <end position="37"/>
    </location>
</feature>
<keyword evidence="3" id="KW-1185">Reference proteome</keyword>
<feature type="compositionally biased region" description="Polar residues" evidence="1">
    <location>
        <begin position="1"/>
        <end position="35"/>
    </location>
</feature>
<organism evidence="2 3">
    <name type="scientific">Mycena chlorophos</name>
    <name type="common">Agaric fungus</name>
    <name type="synonym">Agaricus chlorophos</name>
    <dbReference type="NCBI Taxonomy" id="658473"/>
    <lineage>
        <taxon>Eukaryota</taxon>
        <taxon>Fungi</taxon>
        <taxon>Dikarya</taxon>
        <taxon>Basidiomycota</taxon>
        <taxon>Agaricomycotina</taxon>
        <taxon>Agaricomycetes</taxon>
        <taxon>Agaricomycetidae</taxon>
        <taxon>Agaricales</taxon>
        <taxon>Marasmiineae</taxon>
        <taxon>Mycenaceae</taxon>
        <taxon>Mycena</taxon>
    </lineage>
</organism>
<evidence type="ECO:0000256" key="1">
    <source>
        <dbReference type="SAM" id="MobiDB-lite"/>
    </source>
</evidence>
<evidence type="ECO:0000313" key="3">
    <source>
        <dbReference type="Proteomes" id="UP000815677"/>
    </source>
</evidence>
<dbReference type="Proteomes" id="UP000815677">
    <property type="component" value="Unassembled WGS sequence"/>
</dbReference>
<name>A0ABQ0L6Q8_MYCCL</name>
<dbReference type="EMBL" id="DF842867">
    <property type="protein sequence ID" value="GAT46817.1"/>
    <property type="molecule type" value="Genomic_DNA"/>
</dbReference>
<proteinExistence type="predicted"/>
<reference evidence="2" key="1">
    <citation type="submission" date="2014-09" db="EMBL/GenBank/DDBJ databases">
        <title>Genome sequence of the luminous mushroom Mycena chlorophos for searching fungal bioluminescence genes.</title>
        <authorList>
            <person name="Tanaka Y."/>
            <person name="Kasuga D."/>
            <person name="Oba Y."/>
            <person name="Hase S."/>
            <person name="Sato K."/>
            <person name="Oba Y."/>
            <person name="Sakakibara Y."/>
        </authorList>
    </citation>
    <scope>NUCLEOTIDE SEQUENCE</scope>
</reference>
<evidence type="ECO:0000313" key="2">
    <source>
        <dbReference type="EMBL" id="GAT46817.1"/>
    </source>
</evidence>
<feature type="non-terminal residue" evidence="2">
    <location>
        <position position="1"/>
    </location>
</feature>
<accession>A0ABQ0L6Q8</accession>